<name>A0ABS2RAL7_9BACI</name>
<sequence length="93" mass="10224">MNEKNVEQKKAIALRYAESDQAPIVLAKGTGKVAEKILEKAEENNIPVQQDPTLAELLGQLNINEAIPEELYGAVAEVLAFIYQIDKKTGESK</sequence>
<dbReference type="PANTHER" id="PTHR30531">
    <property type="entry name" value="FLAGELLAR BIOSYNTHETIC PROTEIN FLHB"/>
    <property type="match status" value="1"/>
</dbReference>
<keyword evidence="1" id="KW-0969">Cilium</keyword>
<evidence type="ECO:0000313" key="2">
    <source>
        <dbReference type="Proteomes" id="UP000823485"/>
    </source>
</evidence>
<reference evidence="1 2" key="1">
    <citation type="submission" date="2021-01" db="EMBL/GenBank/DDBJ databases">
        <title>Genomic Encyclopedia of Type Strains, Phase IV (KMG-IV): sequencing the most valuable type-strain genomes for metagenomic binning, comparative biology and taxonomic classification.</title>
        <authorList>
            <person name="Goeker M."/>
        </authorList>
    </citation>
    <scope>NUCLEOTIDE SEQUENCE [LARGE SCALE GENOMIC DNA]</scope>
    <source>
        <strain evidence="1 2">DSM 105453</strain>
    </source>
</reference>
<dbReference type="Pfam" id="PF01312">
    <property type="entry name" value="Bac_export_2"/>
    <property type="match status" value="1"/>
</dbReference>
<keyword evidence="1" id="KW-0966">Cell projection</keyword>
<keyword evidence="2" id="KW-1185">Reference proteome</keyword>
<proteinExistence type="predicted"/>
<dbReference type="EMBL" id="JAFBFH010000016">
    <property type="protein sequence ID" value="MBM7715651.1"/>
    <property type="molecule type" value="Genomic_DNA"/>
</dbReference>
<protein>
    <submittedName>
        <fullName evidence="1">Flagellar biosynthesis protein</fullName>
    </submittedName>
</protein>
<dbReference type="RefSeq" id="WP_077111742.1">
    <property type="nucleotide sequence ID" value="NZ_JAFBFH010000016.1"/>
</dbReference>
<dbReference type="InterPro" id="IPR029025">
    <property type="entry name" value="T3SS_substrate_exporter_C"/>
</dbReference>
<evidence type="ECO:0000313" key="1">
    <source>
        <dbReference type="EMBL" id="MBM7715651.1"/>
    </source>
</evidence>
<dbReference type="Gene3D" id="3.40.1690.10">
    <property type="entry name" value="secretion proteins EscU"/>
    <property type="match status" value="1"/>
</dbReference>
<gene>
    <name evidence="1" type="ORF">JOC94_002640</name>
</gene>
<dbReference type="Proteomes" id="UP000823485">
    <property type="component" value="Unassembled WGS sequence"/>
</dbReference>
<accession>A0ABS2RAL7</accession>
<comment type="caution">
    <text evidence="1">The sequence shown here is derived from an EMBL/GenBank/DDBJ whole genome shotgun (WGS) entry which is preliminary data.</text>
</comment>
<organism evidence="1 2">
    <name type="scientific">Siminovitchia thermophila</name>
    <dbReference type="NCBI Taxonomy" id="1245522"/>
    <lineage>
        <taxon>Bacteria</taxon>
        <taxon>Bacillati</taxon>
        <taxon>Bacillota</taxon>
        <taxon>Bacilli</taxon>
        <taxon>Bacillales</taxon>
        <taxon>Bacillaceae</taxon>
        <taxon>Siminovitchia</taxon>
    </lineage>
</organism>
<dbReference type="SUPFAM" id="SSF160544">
    <property type="entry name" value="EscU C-terminal domain-like"/>
    <property type="match status" value="1"/>
</dbReference>
<dbReference type="InterPro" id="IPR006135">
    <property type="entry name" value="T3SS_substrate_exporter"/>
</dbReference>
<keyword evidence="1" id="KW-0282">Flagellum</keyword>
<dbReference type="PANTHER" id="PTHR30531:SF12">
    <property type="entry name" value="FLAGELLAR BIOSYNTHETIC PROTEIN FLHB"/>
    <property type="match status" value="1"/>
</dbReference>